<accession>A0ABV3VS26</accession>
<evidence type="ECO:0000313" key="2">
    <source>
        <dbReference type="Proteomes" id="UP001558474"/>
    </source>
</evidence>
<proteinExistence type="predicted"/>
<organism evidence="1 2">
    <name type="scientific">Mycolicibacterium porcinum</name>
    <dbReference type="NCBI Taxonomy" id="39693"/>
    <lineage>
        <taxon>Bacteria</taxon>
        <taxon>Bacillati</taxon>
        <taxon>Actinomycetota</taxon>
        <taxon>Actinomycetes</taxon>
        <taxon>Mycobacteriales</taxon>
        <taxon>Mycobacteriaceae</taxon>
        <taxon>Mycolicibacterium</taxon>
    </lineage>
</organism>
<evidence type="ECO:0000313" key="1">
    <source>
        <dbReference type="EMBL" id="MEX3742854.1"/>
    </source>
</evidence>
<dbReference type="SUPFAM" id="SSF159245">
    <property type="entry name" value="AttH-like"/>
    <property type="match status" value="1"/>
</dbReference>
<name>A0ABV3VS26_9MYCO</name>
<sequence length="365" mass="40599">MISQPVSRAFSRGVVDVLRPMVDRRLPASREPFDGAATLRPHADTGPWTATHYGVFVPLLPPPHRYLNTMTLIGATGAELFDNDYLAAPDARRTATVLSSTAAPGHHHYRAYDTGRDCTFAPDGSHLRWGENLTIDVDHSHVTVSARYENFSADLELTTTDQVSYFVKTPIYDHLSLLATYSGTIEDDSGASTVSGLGTVEYARFLTHQSLTSRPLPAPLKLPVDFFTYQIVNLDADTQFLLTDVRARGRIACRLAHLRVLGGSTDVYVNTRMDIIDYREEPMIDELGRSMPVPHRFRWTITDDDNAHVLTLDCTVDTPLRYGHGRGYVGAYGFQGHYLGEPVHGSGYLEWVDTQRVRIDPLPPG</sequence>
<dbReference type="Proteomes" id="UP001558474">
    <property type="component" value="Unassembled WGS sequence"/>
</dbReference>
<dbReference type="InterPro" id="IPR046611">
    <property type="entry name" value="DUF6670"/>
</dbReference>
<protein>
    <submittedName>
        <fullName evidence="1">DUF6670 family protein</fullName>
    </submittedName>
</protein>
<dbReference type="Pfam" id="PF20375">
    <property type="entry name" value="DUF6670"/>
    <property type="match status" value="1"/>
</dbReference>
<dbReference type="RefSeq" id="WP_368574518.1">
    <property type="nucleotide sequence ID" value="NZ_JBDLOU010000121.1"/>
</dbReference>
<keyword evidence="2" id="KW-1185">Reference proteome</keyword>
<gene>
    <name evidence="1" type="ORF">ABFW12_31900</name>
</gene>
<comment type="caution">
    <text evidence="1">The sequence shown here is derived from an EMBL/GenBank/DDBJ whole genome shotgun (WGS) entry which is preliminary data.</text>
</comment>
<reference evidence="1 2" key="1">
    <citation type="submission" date="2024-04" db="EMBL/GenBank/DDBJ databases">
        <title>Genomic Markers of Mycobacteria.</title>
        <authorList>
            <person name="Soliman M.S."/>
            <person name="Elkholy A."/>
            <person name="Soliman N.S."/>
            <person name="Abbas A."/>
            <person name="Khayrat S."/>
            <person name="Shawky S."/>
        </authorList>
    </citation>
    <scope>NUCLEOTIDE SEQUENCE [LARGE SCALE GENOMIC DNA]</scope>
    <source>
        <strain evidence="1 2">Egy-CU-AM5</strain>
    </source>
</reference>
<dbReference type="EMBL" id="JBDLOU010000121">
    <property type="protein sequence ID" value="MEX3742854.1"/>
    <property type="molecule type" value="Genomic_DNA"/>
</dbReference>